<keyword evidence="9" id="KW-1185">Reference proteome</keyword>
<dbReference type="GO" id="GO:0006412">
    <property type="term" value="P:translation"/>
    <property type="evidence" value="ECO:0007669"/>
    <property type="project" value="UniProtKB-UniRule"/>
</dbReference>
<accession>A0A1Y6BTM8</accession>
<dbReference type="SUPFAM" id="SSF50104">
    <property type="entry name" value="Translation proteins SH3-like domain"/>
    <property type="match status" value="1"/>
</dbReference>
<evidence type="ECO:0000313" key="9">
    <source>
        <dbReference type="Proteomes" id="UP000192907"/>
    </source>
</evidence>
<keyword evidence="3 5" id="KW-0687">Ribonucleoprotein</keyword>
<proteinExistence type="inferred from homology"/>
<dbReference type="InterPro" id="IPR005825">
    <property type="entry name" value="Ribosomal_uL24_CS"/>
</dbReference>
<comment type="similarity">
    <text evidence="1 5 6">Belongs to the universal ribosomal protein uL24 family.</text>
</comment>
<dbReference type="NCBIfam" id="TIGR01079">
    <property type="entry name" value="rplX_bact"/>
    <property type="match status" value="1"/>
</dbReference>
<dbReference type="GO" id="GO:0019843">
    <property type="term" value="F:rRNA binding"/>
    <property type="evidence" value="ECO:0007669"/>
    <property type="project" value="UniProtKB-UniRule"/>
</dbReference>
<dbReference type="InterPro" id="IPR005824">
    <property type="entry name" value="KOW"/>
</dbReference>
<dbReference type="InterPro" id="IPR014722">
    <property type="entry name" value="Rib_uL2_dom2"/>
</dbReference>
<evidence type="ECO:0000259" key="7">
    <source>
        <dbReference type="SMART" id="SM00739"/>
    </source>
</evidence>
<feature type="domain" description="KOW" evidence="7">
    <location>
        <begin position="12"/>
        <end position="39"/>
    </location>
</feature>
<keyword evidence="2 5" id="KW-0689">Ribosomal protein</keyword>
<comment type="function">
    <text evidence="5">One of the proteins that surrounds the polypeptide exit tunnel on the outside of the subunit.</text>
</comment>
<reference evidence="9" key="1">
    <citation type="submission" date="2017-04" db="EMBL/GenBank/DDBJ databases">
        <authorList>
            <person name="Varghese N."/>
            <person name="Submissions S."/>
        </authorList>
    </citation>
    <scope>NUCLEOTIDE SEQUENCE [LARGE SCALE GENOMIC DNA]</scope>
    <source>
        <strain evidence="9">RKEM611</strain>
    </source>
</reference>
<dbReference type="InterPro" id="IPR003256">
    <property type="entry name" value="Ribosomal_uL24"/>
</dbReference>
<dbReference type="OrthoDB" id="9807419at2"/>
<dbReference type="AlphaFoldDB" id="A0A1Y6BTM8"/>
<evidence type="ECO:0000256" key="3">
    <source>
        <dbReference type="ARBA" id="ARBA00023274"/>
    </source>
</evidence>
<dbReference type="SMART" id="SM00739">
    <property type="entry name" value="KOW"/>
    <property type="match status" value="1"/>
</dbReference>
<keyword evidence="5" id="KW-0699">rRNA-binding</keyword>
<evidence type="ECO:0000256" key="4">
    <source>
        <dbReference type="ARBA" id="ARBA00035206"/>
    </source>
</evidence>
<evidence type="ECO:0000313" key="8">
    <source>
        <dbReference type="EMBL" id="SMF20802.1"/>
    </source>
</evidence>
<dbReference type="InterPro" id="IPR041988">
    <property type="entry name" value="Ribosomal_uL24_KOW"/>
</dbReference>
<dbReference type="HAMAP" id="MF_01326_B">
    <property type="entry name" value="Ribosomal_uL24_B"/>
    <property type="match status" value="1"/>
</dbReference>
<name>A0A1Y6BTM8_9BACT</name>
<comment type="subunit">
    <text evidence="5">Part of the 50S ribosomal subunit.</text>
</comment>
<dbReference type="InterPro" id="IPR057264">
    <property type="entry name" value="Ribosomal_uL24_C"/>
</dbReference>
<dbReference type="Gene3D" id="2.30.30.30">
    <property type="match status" value="1"/>
</dbReference>
<dbReference type="Pfam" id="PF17136">
    <property type="entry name" value="ribosomal_L24"/>
    <property type="match status" value="1"/>
</dbReference>
<dbReference type="PROSITE" id="PS01108">
    <property type="entry name" value="RIBOSOMAL_L24"/>
    <property type="match status" value="1"/>
</dbReference>
<dbReference type="InterPro" id="IPR008991">
    <property type="entry name" value="Translation_prot_SH3-like_sf"/>
</dbReference>
<dbReference type="GO" id="GO:1990904">
    <property type="term" value="C:ribonucleoprotein complex"/>
    <property type="evidence" value="ECO:0007669"/>
    <property type="project" value="UniProtKB-KW"/>
</dbReference>
<evidence type="ECO:0000256" key="2">
    <source>
        <dbReference type="ARBA" id="ARBA00022980"/>
    </source>
</evidence>
<dbReference type="CDD" id="cd06089">
    <property type="entry name" value="KOW_RPL26"/>
    <property type="match status" value="1"/>
</dbReference>
<evidence type="ECO:0000256" key="1">
    <source>
        <dbReference type="ARBA" id="ARBA00010618"/>
    </source>
</evidence>
<gene>
    <name evidence="5" type="primary">rplX</name>
    <name evidence="8" type="ORF">SAMN06296036_10761</name>
</gene>
<evidence type="ECO:0000256" key="5">
    <source>
        <dbReference type="HAMAP-Rule" id="MF_01326"/>
    </source>
</evidence>
<sequence length="112" mass="12059">MAEQTKYQVKCKLVKGDEVVVLTGKSKGETGKIDRVSRKSGKVYVGGVNLAKRHTRPGTTSEEGGILDKAMPLDISNVALVDPKTKKPTRVGYKLQDGKKVRFAKASGTVLS</sequence>
<dbReference type="Proteomes" id="UP000192907">
    <property type="component" value="Unassembled WGS sequence"/>
</dbReference>
<comment type="function">
    <text evidence="5">One of two assembly initiator proteins, it binds directly to the 5'-end of the 23S rRNA, where it nucleates assembly of the 50S subunit.</text>
</comment>
<dbReference type="STRING" id="1513793.SAMN06296036_10761"/>
<dbReference type="EMBL" id="FWZT01000007">
    <property type="protein sequence ID" value="SMF20802.1"/>
    <property type="molecule type" value="Genomic_DNA"/>
</dbReference>
<dbReference type="GO" id="GO:0005840">
    <property type="term" value="C:ribosome"/>
    <property type="evidence" value="ECO:0007669"/>
    <property type="project" value="UniProtKB-KW"/>
</dbReference>
<protein>
    <recommendedName>
        <fullName evidence="4 5">Large ribosomal subunit protein uL24</fullName>
    </recommendedName>
</protein>
<dbReference type="GO" id="GO:0003735">
    <property type="term" value="F:structural constituent of ribosome"/>
    <property type="evidence" value="ECO:0007669"/>
    <property type="project" value="InterPro"/>
</dbReference>
<evidence type="ECO:0000256" key="6">
    <source>
        <dbReference type="RuleBase" id="RU003477"/>
    </source>
</evidence>
<keyword evidence="5" id="KW-0694">RNA-binding</keyword>
<dbReference type="PANTHER" id="PTHR12903">
    <property type="entry name" value="MITOCHONDRIAL RIBOSOMAL PROTEIN L24"/>
    <property type="match status" value="1"/>
</dbReference>
<organism evidence="8 9">
    <name type="scientific">Pseudobacteriovorax antillogorgiicola</name>
    <dbReference type="NCBI Taxonomy" id="1513793"/>
    <lineage>
        <taxon>Bacteria</taxon>
        <taxon>Pseudomonadati</taxon>
        <taxon>Bdellovibrionota</taxon>
        <taxon>Oligoflexia</taxon>
        <taxon>Oligoflexales</taxon>
        <taxon>Pseudobacteriovoracaceae</taxon>
        <taxon>Pseudobacteriovorax</taxon>
    </lineage>
</organism>
<dbReference type="Pfam" id="PF00467">
    <property type="entry name" value="KOW"/>
    <property type="match status" value="1"/>
</dbReference>
<dbReference type="RefSeq" id="WP_132318549.1">
    <property type="nucleotide sequence ID" value="NZ_FWZT01000007.1"/>
</dbReference>